<sequence>MEEAKIKAETESSAKTEFLANISHELRTPLNAVIGFSEIMIAETYGKVENVQYRDYIADINNSGKHLLSVINDILDFSKASADKLQVDKIELDLNKLASSSMRFVKPRADSASIRLIEDFPSEHVIIYADPKRLKQALLNLLSNSVKFTPAEGSVTLAIRKNIVKKLVFISVTDTGIGMSDQDIPKALSSFGQVDNKLSRKYEGTGLGLPLTKKLIELMNGKFDLKSAPGKGTTVTIEFEYNESIQI</sequence>
<comment type="catalytic activity">
    <reaction evidence="1">
        <text>ATP + protein L-histidine = ADP + protein N-phospho-L-histidine.</text>
        <dbReference type="EC" id="2.7.13.3"/>
    </reaction>
</comment>
<dbReference type="InterPro" id="IPR036097">
    <property type="entry name" value="HisK_dim/P_sf"/>
</dbReference>
<evidence type="ECO:0000259" key="7">
    <source>
        <dbReference type="PROSITE" id="PS50109"/>
    </source>
</evidence>
<proteinExistence type="predicted"/>
<dbReference type="InterPro" id="IPR050736">
    <property type="entry name" value="Sensor_HK_Regulatory"/>
</dbReference>
<dbReference type="SUPFAM" id="SSF55874">
    <property type="entry name" value="ATPase domain of HSP90 chaperone/DNA topoisomerase II/histidine kinase"/>
    <property type="match status" value="1"/>
</dbReference>
<dbReference type="Gene3D" id="3.30.565.10">
    <property type="entry name" value="Histidine kinase-like ATPase, C-terminal domain"/>
    <property type="match status" value="1"/>
</dbReference>
<dbReference type="CDD" id="cd00082">
    <property type="entry name" value="HisKA"/>
    <property type="match status" value="1"/>
</dbReference>
<evidence type="ECO:0000256" key="5">
    <source>
        <dbReference type="ARBA" id="ARBA00022777"/>
    </source>
</evidence>
<feature type="domain" description="Histidine kinase" evidence="7">
    <location>
        <begin position="21"/>
        <end position="243"/>
    </location>
</feature>
<protein>
    <recommendedName>
        <fullName evidence="2">histidine kinase</fullName>
        <ecNumber evidence="2">2.7.13.3</ecNumber>
    </recommendedName>
</protein>
<evidence type="ECO:0000313" key="8">
    <source>
        <dbReference type="EMBL" id="MEA0970247.1"/>
    </source>
</evidence>
<evidence type="ECO:0000256" key="1">
    <source>
        <dbReference type="ARBA" id="ARBA00000085"/>
    </source>
</evidence>
<dbReference type="Pfam" id="PF02518">
    <property type="entry name" value="HATPase_c"/>
    <property type="match status" value="1"/>
</dbReference>
<dbReference type="GO" id="GO:0016301">
    <property type="term" value="F:kinase activity"/>
    <property type="evidence" value="ECO:0007669"/>
    <property type="project" value="UniProtKB-KW"/>
</dbReference>
<accession>A0ABU5NAP5</accession>
<dbReference type="EMBL" id="JARJFB010000008">
    <property type="protein sequence ID" value="MEA0970247.1"/>
    <property type="molecule type" value="Genomic_DNA"/>
</dbReference>
<dbReference type="Proteomes" id="UP001291687">
    <property type="component" value="Unassembled WGS sequence"/>
</dbReference>
<dbReference type="SMART" id="SM00387">
    <property type="entry name" value="HATPase_c"/>
    <property type="match status" value="1"/>
</dbReference>
<dbReference type="EC" id="2.7.13.3" evidence="2"/>
<evidence type="ECO:0000256" key="2">
    <source>
        <dbReference type="ARBA" id="ARBA00012438"/>
    </source>
</evidence>
<dbReference type="Gene3D" id="1.10.287.130">
    <property type="match status" value="1"/>
</dbReference>
<dbReference type="InterPro" id="IPR004358">
    <property type="entry name" value="Sig_transdc_His_kin-like_C"/>
</dbReference>
<dbReference type="PROSITE" id="PS50109">
    <property type="entry name" value="HIS_KIN"/>
    <property type="match status" value="1"/>
</dbReference>
<organism evidence="8 9">
    <name type="scientific">Candidatus Megaera venefica</name>
    <dbReference type="NCBI Taxonomy" id="2055910"/>
    <lineage>
        <taxon>Bacteria</taxon>
        <taxon>Pseudomonadati</taxon>
        <taxon>Pseudomonadota</taxon>
        <taxon>Alphaproteobacteria</taxon>
        <taxon>Rickettsiales</taxon>
        <taxon>Rickettsiaceae</taxon>
        <taxon>Candidatus Megaera</taxon>
    </lineage>
</organism>
<dbReference type="PANTHER" id="PTHR43711:SF26">
    <property type="entry name" value="SENSOR HISTIDINE KINASE RCSC"/>
    <property type="match status" value="1"/>
</dbReference>
<reference evidence="8 9" key="1">
    <citation type="submission" date="2023-03" db="EMBL/GenBank/DDBJ databases">
        <title>Host association and intracellularity evolved multiple times independently in the Rickettsiales.</title>
        <authorList>
            <person name="Castelli M."/>
            <person name="Nardi T."/>
            <person name="Gammuto L."/>
            <person name="Bellinzona G."/>
            <person name="Sabaneyeva E."/>
            <person name="Potekhin A."/>
            <person name="Serra V."/>
            <person name="Petroni G."/>
            <person name="Sassera D."/>
        </authorList>
    </citation>
    <scope>NUCLEOTIDE SEQUENCE [LARGE SCALE GENOMIC DNA]</scope>
    <source>
        <strain evidence="8 9">Sr 2-6</strain>
    </source>
</reference>
<dbReference type="InterPro" id="IPR036890">
    <property type="entry name" value="HATPase_C_sf"/>
</dbReference>
<dbReference type="InterPro" id="IPR005467">
    <property type="entry name" value="His_kinase_dom"/>
</dbReference>
<dbReference type="CDD" id="cd16922">
    <property type="entry name" value="HATPase_EvgS-ArcB-TorS-like"/>
    <property type="match status" value="1"/>
</dbReference>
<name>A0ABU5NAP5_9RICK</name>
<keyword evidence="4" id="KW-0808">Transferase</keyword>
<dbReference type="Pfam" id="PF00512">
    <property type="entry name" value="HisKA"/>
    <property type="match status" value="1"/>
</dbReference>
<evidence type="ECO:0000256" key="4">
    <source>
        <dbReference type="ARBA" id="ARBA00022679"/>
    </source>
</evidence>
<dbReference type="SMART" id="SM00388">
    <property type="entry name" value="HisKA"/>
    <property type="match status" value="1"/>
</dbReference>
<keyword evidence="9" id="KW-1185">Reference proteome</keyword>
<gene>
    <name evidence="8" type="ORF">Megvenef_00202</name>
</gene>
<keyword evidence="3" id="KW-0597">Phosphoprotein</keyword>
<comment type="caution">
    <text evidence="8">The sequence shown here is derived from an EMBL/GenBank/DDBJ whole genome shotgun (WGS) entry which is preliminary data.</text>
</comment>
<dbReference type="InterPro" id="IPR003661">
    <property type="entry name" value="HisK_dim/P_dom"/>
</dbReference>
<dbReference type="PANTHER" id="PTHR43711">
    <property type="entry name" value="TWO-COMPONENT HISTIDINE KINASE"/>
    <property type="match status" value="1"/>
</dbReference>
<evidence type="ECO:0000256" key="3">
    <source>
        <dbReference type="ARBA" id="ARBA00022553"/>
    </source>
</evidence>
<dbReference type="InterPro" id="IPR003594">
    <property type="entry name" value="HATPase_dom"/>
</dbReference>
<keyword evidence="5 8" id="KW-0418">Kinase</keyword>
<keyword evidence="6" id="KW-0902">Two-component regulatory system</keyword>
<evidence type="ECO:0000256" key="6">
    <source>
        <dbReference type="ARBA" id="ARBA00023012"/>
    </source>
</evidence>
<dbReference type="SUPFAM" id="SSF47384">
    <property type="entry name" value="Homodimeric domain of signal transducing histidine kinase"/>
    <property type="match status" value="1"/>
</dbReference>
<evidence type="ECO:0000313" key="9">
    <source>
        <dbReference type="Proteomes" id="UP001291687"/>
    </source>
</evidence>
<dbReference type="PRINTS" id="PR00344">
    <property type="entry name" value="BCTRLSENSOR"/>
</dbReference>